<evidence type="ECO:0000313" key="3">
    <source>
        <dbReference type="Proteomes" id="UP000324222"/>
    </source>
</evidence>
<accession>A0A5B7EQS2</accession>
<proteinExistence type="predicted"/>
<feature type="compositionally biased region" description="Low complexity" evidence="1">
    <location>
        <begin position="27"/>
        <end position="39"/>
    </location>
</feature>
<protein>
    <submittedName>
        <fullName evidence="2">Uncharacterized protein</fullName>
    </submittedName>
</protein>
<sequence length="70" mass="7800">MHDESIVRPEPPASRRHPYHCGPQHHTTTTTTTGSRLPHTTPPLPPAATQEKTTQKPFRVSPLRSIRSNA</sequence>
<dbReference type="EMBL" id="VSRR010003243">
    <property type="protein sequence ID" value="MPC35303.1"/>
    <property type="molecule type" value="Genomic_DNA"/>
</dbReference>
<feature type="region of interest" description="Disordered" evidence="1">
    <location>
        <begin position="1"/>
        <end position="70"/>
    </location>
</feature>
<dbReference type="AlphaFoldDB" id="A0A5B7EQS2"/>
<evidence type="ECO:0000256" key="1">
    <source>
        <dbReference type="SAM" id="MobiDB-lite"/>
    </source>
</evidence>
<dbReference type="Proteomes" id="UP000324222">
    <property type="component" value="Unassembled WGS sequence"/>
</dbReference>
<keyword evidence="3" id="KW-1185">Reference proteome</keyword>
<evidence type="ECO:0000313" key="2">
    <source>
        <dbReference type="EMBL" id="MPC35303.1"/>
    </source>
</evidence>
<reference evidence="2 3" key="1">
    <citation type="submission" date="2019-05" db="EMBL/GenBank/DDBJ databases">
        <title>Another draft genome of Portunus trituberculatus and its Hox gene families provides insights of decapod evolution.</title>
        <authorList>
            <person name="Jeong J.-H."/>
            <person name="Song I."/>
            <person name="Kim S."/>
            <person name="Choi T."/>
            <person name="Kim D."/>
            <person name="Ryu S."/>
            <person name="Kim W."/>
        </authorList>
    </citation>
    <scope>NUCLEOTIDE SEQUENCE [LARGE SCALE GENOMIC DNA]</scope>
    <source>
        <tissue evidence="2">Muscle</tissue>
    </source>
</reference>
<name>A0A5B7EQS2_PORTR</name>
<comment type="caution">
    <text evidence="2">The sequence shown here is derived from an EMBL/GenBank/DDBJ whole genome shotgun (WGS) entry which is preliminary data.</text>
</comment>
<gene>
    <name evidence="2" type="ORF">E2C01_028726</name>
</gene>
<organism evidence="2 3">
    <name type="scientific">Portunus trituberculatus</name>
    <name type="common">Swimming crab</name>
    <name type="synonym">Neptunus trituberculatus</name>
    <dbReference type="NCBI Taxonomy" id="210409"/>
    <lineage>
        <taxon>Eukaryota</taxon>
        <taxon>Metazoa</taxon>
        <taxon>Ecdysozoa</taxon>
        <taxon>Arthropoda</taxon>
        <taxon>Crustacea</taxon>
        <taxon>Multicrustacea</taxon>
        <taxon>Malacostraca</taxon>
        <taxon>Eumalacostraca</taxon>
        <taxon>Eucarida</taxon>
        <taxon>Decapoda</taxon>
        <taxon>Pleocyemata</taxon>
        <taxon>Brachyura</taxon>
        <taxon>Eubrachyura</taxon>
        <taxon>Portunoidea</taxon>
        <taxon>Portunidae</taxon>
        <taxon>Portuninae</taxon>
        <taxon>Portunus</taxon>
    </lineage>
</organism>